<proteinExistence type="predicted"/>
<accession>A0ABU8FF39</accession>
<evidence type="ECO:0000313" key="2">
    <source>
        <dbReference type="Proteomes" id="UP001372526"/>
    </source>
</evidence>
<evidence type="ECO:0008006" key="3">
    <source>
        <dbReference type="Google" id="ProtNLM"/>
    </source>
</evidence>
<dbReference type="EMBL" id="JBAWSX010000002">
    <property type="protein sequence ID" value="MEI4800554.1"/>
    <property type="molecule type" value="Genomic_DNA"/>
</dbReference>
<comment type="caution">
    <text evidence="1">The sequence shown here is derived from an EMBL/GenBank/DDBJ whole genome shotgun (WGS) entry which is preliminary data.</text>
</comment>
<dbReference type="Proteomes" id="UP001372526">
    <property type="component" value="Unassembled WGS sequence"/>
</dbReference>
<keyword evidence="2" id="KW-1185">Reference proteome</keyword>
<protein>
    <recommendedName>
        <fullName evidence="3">HNH endonuclease</fullName>
    </recommendedName>
</protein>
<reference evidence="1 2" key="1">
    <citation type="submission" date="2024-01" db="EMBL/GenBank/DDBJ databases">
        <title>Seven novel Bacillus-like species.</title>
        <authorList>
            <person name="Liu G."/>
        </authorList>
    </citation>
    <scope>NUCLEOTIDE SEQUENCE [LARGE SCALE GENOMIC DNA]</scope>
    <source>
        <strain evidence="1 2">FJAT-51639</strain>
    </source>
</reference>
<name>A0ABU8FF39_9BACI</name>
<evidence type="ECO:0000313" key="1">
    <source>
        <dbReference type="EMBL" id="MEI4800554.1"/>
    </source>
</evidence>
<dbReference type="Gene3D" id="1.10.30.50">
    <property type="match status" value="1"/>
</dbReference>
<sequence>MSKFIIKENRVGTLSLIDELTASEVQRECSKCHEVKLAEEFQKYIYGYLRPQCRVCFKKTTREYNRKSQLNRYIKNLNDRALNVGLEGDYTVEDYERLIKFSQGKCMLSGLPLGNDGQLDHLIPLNSLMVGSTASNLWIVHKRVNEKKWTRSIFEYLETEEGKQMIDCKRLKESMSFLADLAGFTLGEYVQLVADSEEISRKTRELFKQQK</sequence>
<dbReference type="RefSeq" id="WP_336471466.1">
    <property type="nucleotide sequence ID" value="NZ_JBAWSX010000002.1"/>
</dbReference>
<organism evidence="1 2">
    <name type="scientific">Bacillus bruguierae</name>
    <dbReference type="NCBI Taxonomy" id="3127667"/>
    <lineage>
        <taxon>Bacteria</taxon>
        <taxon>Bacillati</taxon>
        <taxon>Bacillota</taxon>
        <taxon>Bacilli</taxon>
        <taxon>Bacillales</taxon>
        <taxon>Bacillaceae</taxon>
        <taxon>Bacillus</taxon>
    </lineage>
</organism>
<gene>
    <name evidence="1" type="ORF">WAZ07_04290</name>
</gene>